<evidence type="ECO:0000313" key="1">
    <source>
        <dbReference type="EMBL" id="MDA7417133.1"/>
    </source>
</evidence>
<reference evidence="1" key="1">
    <citation type="submission" date="2023-01" db="EMBL/GenBank/DDBJ databases">
        <title>Xenophilus mangrovi sp. nov., isolated from soil of Mangrove nature reserve.</title>
        <authorList>
            <person name="Xu S."/>
            <person name="Liu Z."/>
            <person name="Xu Y."/>
        </authorList>
    </citation>
    <scope>NUCLEOTIDE SEQUENCE</scope>
    <source>
        <strain evidence="1">YW8</strain>
    </source>
</reference>
<dbReference type="RefSeq" id="WP_271428375.1">
    <property type="nucleotide sequence ID" value="NZ_JAQIPB010000004.1"/>
</dbReference>
<accession>A0AAE3N9K2</accession>
<dbReference type="SUPFAM" id="SSF140478">
    <property type="entry name" value="LemA-like"/>
    <property type="match status" value="1"/>
</dbReference>
<gene>
    <name evidence="1" type="ORF">PGB34_12245</name>
</gene>
<dbReference type="Gene3D" id="1.20.1440.20">
    <property type="entry name" value="LemA-like domain"/>
    <property type="match status" value="1"/>
</dbReference>
<sequence length="214" mass="23155">MKAWIESLLMWGLAAVLLFWFVGAHNRLVRLRSAAVQAYGALDALVMRQIDYVQGQVALQQQALAGQLKAEPGDAPPPQGAWTRAELGSMQAANAQLLAMLDATRARPLEPEAMAALRTALHVMLGAWERLHPESVIAFAADGTLSRPAPLLPAGGRSSSDEVVPLGWPEPTALIEIKRAQFNNAVAQYNAAISQFPAALLAWVFRWRAAAPLY</sequence>
<keyword evidence="2" id="KW-1185">Reference proteome</keyword>
<dbReference type="AlphaFoldDB" id="A0AAE3N9K2"/>
<dbReference type="InterPro" id="IPR023353">
    <property type="entry name" value="LemA-like_dom_sf"/>
</dbReference>
<proteinExistence type="predicted"/>
<protein>
    <submittedName>
        <fullName evidence="1">Lema family protein</fullName>
    </submittedName>
</protein>
<dbReference type="EMBL" id="JAQIPB010000004">
    <property type="protein sequence ID" value="MDA7417133.1"/>
    <property type="molecule type" value="Genomic_DNA"/>
</dbReference>
<dbReference type="Proteomes" id="UP001212602">
    <property type="component" value="Unassembled WGS sequence"/>
</dbReference>
<comment type="caution">
    <text evidence="1">The sequence shown here is derived from an EMBL/GenBank/DDBJ whole genome shotgun (WGS) entry which is preliminary data.</text>
</comment>
<organism evidence="1 2">
    <name type="scientific">Xenophilus arseniciresistens</name>
    <dbReference type="NCBI Taxonomy" id="1283306"/>
    <lineage>
        <taxon>Bacteria</taxon>
        <taxon>Pseudomonadati</taxon>
        <taxon>Pseudomonadota</taxon>
        <taxon>Betaproteobacteria</taxon>
        <taxon>Burkholderiales</taxon>
        <taxon>Comamonadaceae</taxon>
        <taxon>Xenophilus</taxon>
    </lineage>
</organism>
<name>A0AAE3N9K2_9BURK</name>
<evidence type="ECO:0000313" key="2">
    <source>
        <dbReference type="Proteomes" id="UP001212602"/>
    </source>
</evidence>